<dbReference type="RefSeq" id="XP_033381582.1">
    <property type="nucleotide sequence ID" value="XM_033522204.1"/>
</dbReference>
<reference evidence="2" key="1">
    <citation type="journal article" date="2020" name="Stud. Mycol.">
        <title>101 Dothideomycetes genomes: a test case for predicting lifestyles and emergence of pathogens.</title>
        <authorList>
            <person name="Haridas S."/>
            <person name="Albert R."/>
            <person name="Binder M."/>
            <person name="Bloem J."/>
            <person name="Labutti K."/>
            <person name="Salamov A."/>
            <person name="Andreopoulos B."/>
            <person name="Baker S."/>
            <person name="Barry K."/>
            <person name="Bills G."/>
            <person name="Bluhm B."/>
            <person name="Cannon C."/>
            <person name="Castanera R."/>
            <person name="Culley D."/>
            <person name="Daum C."/>
            <person name="Ezra D."/>
            <person name="Gonzalez J."/>
            <person name="Henrissat B."/>
            <person name="Kuo A."/>
            <person name="Liang C."/>
            <person name="Lipzen A."/>
            <person name="Lutzoni F."/>
            <person name="Magnuson J."/>
            <person name="Mondo S."/>
            <person name="Nolan M."/>
            <person name="Ohm R."/>
            <person name="Pangilinan J."/>
            <person name="Park H.-J."/>
            <person name="Ramirez L."/>
            <person name="Alfaro M."/>
            <person name="Sun H."/>
            <person name="Tritt A."/>
            <person name="Yoshinaga Y."/>
            <person name="Zwiers L.-H."/>
            <person name="Turgeon B."/>
            <person name="Goodwin S."/>
            <person name="Spatafora J."/>
            <person name="Crous P."/>
            <person name="Grigoriev I."/>
        </authorList>
    </citation>
    <scope>NUCLEOTIDE SEQUENCE</scope>
    <source>
        <strain evidence="2">CBS 175.79</strain>
    </source>
</reference>
<dbReference type="EMBL" id="ML978071">
    <property type="protein sequence ID" value="KAF2013243.1"/>
    <property type="molecule type" value="Genomic_DNA"/>
</dbReference>
<feature type="compositionally biased region" description="Polar residues" evidence="1">
    <location>
        <begin position="459"/>
        <end position="479"/>
    </location>
</feature>
<accession>A0A6A5XJW3</accession>
<evidence type="ECO:0000313" key="3">
    <source>
        <dbReference type="Proteomes" id="UP000799778"/>
    </source>
</evidence>
<dbReference type="AlphaFoldDB" id="A0A6A5XJW3"/>
<dbReference type="Proteomes" id="UP000799778">
    <property type="component" value="Unassembled WGS sequence"/>
</dbReference>
<organism evidence="2 3">
    <name type="scientific">Aaosphaeria arxii CBS 175.79</name>
    <dbReference type="NCBI Taxonomy" id="1450172"/>
    <lineage>
        <taxon>Eukaryota</taxon>
        <taxon>Fungi</taxon>
        <taxon>Dikarya</taxon>
        <taxon>Ascomycota</taxon>
        <taxon>Pezizomycotina</taxon>
        <taxon>Dothideomycetes</taxon>
        <taxon>Pleosporomycetidae</taxon>
        <taxon>Pleosporales</taxon>
        <taxon>Pleosporales incertae sedis</taxon>
        <taxon>Aaosphaeria</taxon>
    </lineage>
</organism>
<evidence type="ECO:0000256" key="1">
    <source>
        <dbReference type="SAM" id="MobiDB-lite"/>
    </source>
</evidence>
<dbReference type="OrthoDB" id="3786440at2759"/>
<protein>
    <submittedName>
        <fullName evidence="2">Uncharacterized protein</fullName>
    </submittedName>
</protein>
<feature type="region of interest" description="Disordered" evidence="1">
    <location>
        <begin position="171"/>
        <end position="214"/>
    </location>
</feature>
<feature type="compositionally biased region" description="Basic and acidic residues" evidence="1">
    <location>
        <begin position="435"/>
        <end position="445"/>
    </location>
</feature>
<gene>
    <name evidence="2" type="ORF">BU24DRAFT_232932</name>
</gene>
<name>A0A6A5XJW3_9PLEO</name>
<proteinExistence type="predicted"/>
<feature type="region of interest" description="Disordered" evidence="1">
    <location>
        <begin position="257"/>
        <end position="332"/>
    </location>
</feature>
<dbReference type="GeneID" id="54279601"/>
<keyword evidence="3" id="KW-1185">Reference proteome</keyword>
<feature type="compositionally biased region" description="Acidic residues" evidence="1">
    <location>
        <begin position="413"/>
        <end position="425"/>
    </location>
</feature>
<feature type="region of interest" description="Disordered" evidence="1">
    <location>
        <begin position="413"/>
        <end position="479"/>
    </location>
</feature>
<evidence type="ECO:0000313" key="2">
    <source>
        <dbReference type="EMBL" id="KAF2013243.1"/>
    </source>
</evidence>
<sequence length="499" mass="54902">MDVNKRAKEKVPIHNDTMAHQAPTHVKHDSFFEDMLVDANKEAADGTGSLNSSPAASAGLDECSDIISRLESLSLDEDRTPRVMSPDVSSLNISSSCASSSFRLIPRRCSGNQQPPQRPRLMRKAATTPPEMLKMLSSAPRPPRRAISARFTRPDLPLEDGVHCSLELRSQHPKESQFGTSVAKSAIKSRKSKARSLEGVGSHYQGSPRKQMPSAQLQRYEVISTEPDARCVEGASESTPVKAIPQSIQVEGLETGLADSRKRGLPDVPTSGTETPRELYGLPMKRPRPSPASPGVGLGRRKVLRPAKSNREKPPIVPLVSHGQPRGRFGRRSLPRLSERDVYLPGPIRLNNGVFTSSLSLISSLDLLAGQEERDDVQSRADVSMSDETAEYFQGMCACRPVGADELDRFWEQEDQDDEAEEDSEPVTTPSTHGPDWKARVRLGLEEPTSPPKRPNSVARVSSTSRQLSRQGRLVTTTPPNARQMVKLRRILRPATWSL</sequence>